<keyword evidence="1" id="KW-0732">Signal</keyword>
<feature type="chain" id="PRO_5037044883" evidence="1">
    <location>
        <begin position="20"/>
        <end position="118"/>
    </location>
</feature>
<evidence type="ECO:0000256" key="1">
    <source>
        <dbReference type="SAM" id="SignalP"/>
    </source>
</evidence>
<proteinExistence type="predicted"/>
<accession>A0A940DLW9</accession>
<gene>
    <name evidence="2" type="ORF">IAC51_06815</name>
</gene>
<protein>
    <submittedName>
        <fullName evidence="2">Uncharacterized protein</fullName>
    </submittedName>
</protein>
<feature type="signal peptide" evidence="1">
    <location>
        <begin position="1"/>
        <end position="19"/>
    </location>
</feature>
<organism evidence="2 3">
    <name type="scientific">Candidatus Aphodosoma intestinipullorum</name>
    <dbReference type="NCBI Taxonomy" id="2840674"/>
    <lineage>
        <taxon>Bacteria</taxon>
        <taxon>Pseudomonadati</taxon>
        <taxon>Bacteroidota</taxon>
        <taxon>Bacteroidia</taxon>
        <taxon>Bacteroidales</taxon>
        <taxon>Candidatus Aphodosoma</taxon>
    </lineage>
</organism>
<dbReference type="EMBL" id="JADIMV010000116">
    <property type="protein sequence ID" value="MBO8440347.1"/>
    <property type="molecule type" value="Genomic_DNA"/>
</dbReference>
<dbReference type="AlphaFoldDB" id="A0A940DLW9"/>
<reference evidence="2" key="1">
    <citation type="submission" date="2020-10" db="EMBL/GenBank/DDBJ databases">
        <authorList>
            <person name="Gilroy R."/>
        </authorList>
    </citation>
    <scope>NUCLEOTIDE SEQUENCE</scope>
    <source>
        <strain evidence="2">3924</strain>
    </source>
</reference>
<reference evidence="2" key="2">
    <citation type="journal article" date="2021" name="PeerJ">
        <title>Extensive microbial diversity within the chicken gut microbiome revealed by metagenomics and culture.</title>
        <authorList>
            <person name="Gilroy R."/>
            <person name="Ravi A."/>
            <person name="Getino M."/>
            <person name="Pursley I."/>
            <person name="Horton D.L."/>
            <person name="Alikhan N.F."/>
            <person name="Baker D."/>
            <person name="Gharbi K."/>
            <person name="Hall N."/>
            <person name="Watson M."/>
            <person name="Adriaenssens E.M."/>
            <person name="Foster-Nyarko E."/>
            <person name="Jarju S."/>
            <person name="Secka A."/>
            <person name="Antonio M."/>
            <person name="Oren A."/>
            <person name="Chaudhuri R.R."/>
            <person name="La Ragione R."/>
            <person name="Hildebrand F."/>
            <person name="Pallen M.J."/>
        </authorList>
    </citation>
    <scope>NUCLEOTIDE SEQUENCE</scope>
    <source>
        <strain evidence="2">3924</strain>
    </source>
</reference>
<name>A0A940DLW9_9BACT</name>
<evidence type="ECO:0000313" key="3">
    <source>
        <dbReference type="Proteomes" id="UP000712007"/>
    </source>
</evidence>
<comment type="caution">
    <text evidence="2">The sequence shown here is derived from an EMBL/GenBank/DDBJ whole genome shotgun (WGS) entry which is preliminary data.</text>
</comment>
<dbReference type="Proteomes" id="UP000712007">
    <property type="component" value="Unassembled WGS sequence"/>
</dbReference>
<evidence type="ECO:0000313" key="2">
    <source>
        <dbReference type="EMBL" id="MBO8440347.1"/>
    </source>
</evidence>
<sequence length="118" mass="12680">MKKTLIMLVLALFSAITFAGGPTCPIPSTNSAAHLTESRLPARNRGNSSYIEGKVELTYPVDHNVAVFVEAHDEHGYVAGTSVTIKSGNTFNTYTIKSTCLKSGKTYTMKISSAECAF</sequence>